<dbReference type="EMBL" id="BAABGM010000001">
    <property type="protein sequence ID" value="GAA4397839.1"/>
    <property type="molecule type" value="Genomic_DNA"/>
</dbReference>
<dbReference type="InterPro" id="IPR007197">
    <property type="entry name" value="rSAM"/>
</dbReference>
<name>A0ABP8JYA0_9MICO</name>
<evidence type="ECO:0000256" key="2">
    <source>
        <dbReference type="ARBA" id="ARBA00022485"/>
    </source>
</evidence>
<keyword evidence="4" id="KW-0479">Metal-binding</keyword>
<keyword evidence="2" id="KW-0004">4Fe-4S</keyword>
<keyword evidence="5" id="KW-0663">Pyridoxal phosphate</keyword>
<evidence type="ECO:0000313" key="9">
    <source>
        <dbReference type="Proteomes" id="UP001500945"/>
    </source>
</evidence>
<accession>A0ABP8JYA0</accession>
<dbReference type="PANTHER" id="PTHR30538">
    <property type="entry name" value="LYSINE 2,3-AMINOMUTASE-RELATED"/>
    <property type="match status" value="1"/>
</dbReference>
<dbReference type="Proteomes" id="UP001500945">
    <property type="component" value="Unassembled WGS sequence"/>
</dbReference>
<comment type="caution">
    <text evidence="8">The sequence shown here is derived from an EMBL/GenBank/DDBJ whole genome shotgun (WGS) entry which is preliminary data.</text>
</comment>
<protein>
    <recommendedName>
        <fullName evidence="10">Lysine 2,3-aminomutase</fullName>
    </recommendedName>
</protein>
<dbReference type="Gene3D" id="3.20.20.70">
    <property type="entry name" value="Aldolase class I"/>
    <property type="match status" value="1"/>
</dbReference>
<evidence type="ECO:0000256" key="1">
    <source>
        <dbReference type="ARBA" id="ARBA00001933"/>
    </source>
</evidence>
<evidence type="ECO:0000256" key="3">
    <source>
        <dbReference type="ARBA" id="ARBA00022691"/>
    </source>
</evidence>
<comment type="cofactor">
    <cofactor evidence="1">
        <name>pyridoxal 5'-phosphate</name>
        <dbReference type="ChEBI" id="CHEBI:597326"/>
    </cofactor>
</comment>
<evidence type="ECO:0000313" key="8">
    <source>
        <dbReference type="EMBL" id="GAA4397839.1"/>
    </source>
</evidence>
<proteinExistence type="predicted"/>
<dbReference type="PANTHER" id="PTHR30538:SF0">
    <property type="entry name" value="L-LYSINE 2,3-AMINOMUTASE AQ_1632-RELATED"/>
    <property type="match status" value="1"/>
</dbReference>
<gene>
    <name evidence="8" type="ORF">GCM10023168_03230</name>
</gene>
<evidence type="ECO:0000256" key="7">
    <source>
        <dbReference type="ARBA" id="ARBA00023014"/>
    </source>
</evidence>
<evidence type="ECO:0000256" key="5">
    <source>
        <dbReference type="ARBA" id="ARBA00022898"/>
    </source>
</evidence>
<keyword evidence="3" id="KW-0949">S-adenosyl-L-methionine</keyword>
<evidence type="ECO:0000256" key="6">
    <source>
        <dbReference type="ARBA" id="ARBA00023004"/>
    </source>
</evidence>
<keyword evidence="9" id="KW-1185">Reference proteome</keyword>
<dbReference type="SFLD" id="SFLDS00029">
    <property type="entry name" value="Radical_SAM"/>
    <property type="match status" value="1"/>
</dbReference>
<dbReference type="RefSeq" id="WP_345201558.1">
    <property type="nucleotide sequence ID" value="NZ_BAABGM010000001.1"/>
</dbReference>
<sequence>MKLIAAVNDSAAESPRYVARGPAQLRRIAKRYDLSPQLAETVRLLSLVLPFRVSQYVLDELIDWSRVPDDPMYQLVFPQDGMLSPEHVRALAALAPHGRLAGPGLAELVRRIRSELNPHPAEQLSSNVPLDARGDPIPGLQHKYDETVLYFPSHGQTCHSYCSYCFRWAQFVGDPELRFATNTPDDLVAYLQRHPRVSDVLVTGGDPMIMSTARLREHVEPLLRVDSLRTIRFGTRALAYWPSRFVGDRDADDLLRLLERVVSGGRTAAVMAHVSHPVELEGDLVRTAIERIRSTGALLFTQAPLMRRVNDDAATWREMWTTQLSLGMTPYYLFVARDTGAQDYFKVPLRRAAQIYRDGLSGMSGLGRTVRGPVMSATPGKVAVDGPAVLNGDRVLSLRLLQARDPSLVGRPFWAYDNAAAAWVDELVPHPSSDPELVRAVWGGPALTSR</sequence>
<keyword evidence="7" id="KW-0411">Iron-sulfur</keyword>
<dbReference type="SFLD" id="SFLDG01070">
    <property type="entry name" value="PLP-dependent"/>
    <property type="match status" value="1"/>
</dbReference>
<organism evidence="8 9">
    <name type="scientific">Fodinibacter luteus</name>
    <dbReference type="NCBI Taxonomy" id="552064"/>
    <lineage>
        <taxon>Bacteria</taxon>
        <taxon>Bacillati</taxon>
        <taxon>Actinomycetota</taxon>
        <taxon>Actinomycetes</taxon>
        <taxon>Micrococcales</taxon>
        <taxon>Intrasporangiaceae</taxon>
        <taxon>Fodinibacter (ex Wang et al. 2009)</taxon>
    </lineage>
</organism>
<dbReference type="InterPro" id="IPR058240">
    <property type="entry name" value="rSAM_sf"/>
</dbReference>
<reference evidence="9" key="1">
    <citation type="journal article" date="2019" name="Int. J. Syst. Evol. Microbiol.">
        <title>The Global Catalogue of Microorganisms (GCM) 10K type strain sequencing project: providing services to taxonomists for standard genome sequencing and annotation.</title>
        <authorList>
            <consortium name="The Broad Institute Genomics Platform"/>
            <consortium name="The Broad Institute Genome Sequencing Center for Infectious Disease"/>
            <person name="Wu L."/>
            <person name="Ma J."/>
        </authorList>
    </citation>
    <scope>NUCLEOTIDE SEQUENCE [LARGE SCALE GENOMIC DNA]</scope>
    <source>
        <strain evidence="9">JCM 17809</strain>
    </source>
</reference>
<evidence type="ECO:0000256" key="4">
    <source>
        <dbReference type="ARBA" id="ARBA00022723"/>
    </source>
</evidence>
<dbReference type="InterPro" id="IPR013785">
    <property type="entry name" value="Aldolase_TIM"/>
</dbReference>
<dbReference type="InterPro" id="IPR003739">
    <property type="entry name" value="Lys_aminomutase/Glu_NH3_mut"/>
</dbReference>
<dbReference type="SUPFAM" id="SSF102114">
    <property type="entry name" value="Radical SAM enzymes"/>
    <property type="match status" value="1"/>
</dbReference>
<evidence type="ECO:0008006" key="10">
    <source>
        <dbReference type="Google" id="ProtNLM"/>
    </source>
</evidence>
<keyword evidence="6" id="KW-0408">Iron</keyword>
<dbReference type="CDD" id="cd01335">
    <property type="entry name" value="Radical_SAM"/>
    <property type="match status" value="1"/>
</dbReference>